<dbReference type="Proteomes" id="UP000765509">
    <property type="component" value="Unassembled WGS sequence"/>
</dbReference>
<reference evidence="1" key="1">
    <citation type="submission" date="2021-03" db="EMBL/GenBank/DDBJ databases">
        <title>Draft genome sequence of rust myrtle Austropuccinia psidii MF-1, a brazilian biotype.</title>
        <authorList>
            <person name="Quecine M.C."/>
            <person name="Pachon D.M.R."/>
            <person name="Bonatelli M.L."/>
            <person name="Correr F.H."/>
            <person name="Franceschini L.M."/>
            <person name="Leite T.F."/>
            <person name="Margarido G.R.A."/>
            <person name="Almeida C.A."/>
            <person name="Ferrarezi J.A."/>
            <person name="Labate C.A."/>
        </authorList>
    </citation>
    <scope>NUCLEOTIDE SEQUENCE</scope>
    <source>
        <strain evidence="1">MF-1</strain>
    </source>
</reference>
<dbReference type="OrthoDB" id="2507162at2759"/>
<keyword evidence="2" id="KW-1185">Reference proteome</keyword>
<comment type="caution">
    <text evidence="1">The sequence shown here is derived from an EMBL/GenBank/DDBJ whole genome shotgun (WGS) entry which is preliminary data.</text>
</comment>
<accession>A0A9Q3JLX3</accession>
<dbReference type="EMBL" id="AVOT02077756">
    <property type="protein sequence ID" value="MBW0565628.1"/>
    <property type="molecule type" value="Genomic_DNA"/>
</dbReference>
<protein>
    <submittedName>
        <fullName evidence="1">Uncharacterized protein</fullName>
    </submittedName>
</protein>
<sequence>MPNYLIGSTPNTCQATLGANSQHAVPLSPDPTELKELYEQFSNTDHIEVAISNEGPPLVPVDTIKTLHKASQKRTNIGKNFLNFSDFSIKYVRSSLSQLSICTWAPDLLDPSNSLYNEACRISAFKTFRQLAVGGTYHLMDINLQYVNDFDLLAKAYDHYVYFYMEGIF</sequence>
<evidence type="ECO:0000313" key="1">
    <source>
        <dbReference type="EMBL" id="MBW0565628.1"/>
    </source>
</evidence>
<gene>
    <name evidence="1" type="ORF">O181_105343</name>
</gene>
<evidence type="ECO:0000313" key="2">
    <source>
        <dbReference type="Proteomes" id="UP000765509"/>
    </source>
</evidence>
<proteinExistence type="predicted"/>
<name>A0A9Q3JLX3_9BASI</name>
<organism evidence="1 2">
    <name type="scientific">Austropuccinia psidii MF-1</name>
    <dbReference type="NCBI Taxonomy" id="1389203"/>
    <lineage>
        <taxon>Eukaryota</taxon>
        <taxon>Fungi</taxon>
        <taxon>Dikarya</taxon>
        <taxon>Basidiomycota</taxon>
        <taxon>Pucciniomycotina</taxon>
        <taxon>Pucciniomycetes</taxon>
        <taxon>Pucciniales</taxon>
        <taxon>Sphaerophragmiaceae</taxon>
        <taxon>Austropuccinia</taxon>
    </lineage>
</organism>
<dbReference type="AlphaFoldDB" id="A0A9Q3JLX3"/>